<reference evidence="6" key="1">
    <citation type="submission" date="2019-03" db="EMBL/GenBank/DDBJ databases">
        <title>Lake Tanganyika Metagenome-Assembled Genomes (MAGs).</title>
        <authorList>
            <person name="Tran P."/>
        </authorList>
    </citation>
    <scope>NUCLEOTIDE SEQUENCE</scope>
    <source>
        <strain evidence="6">K_DeepCast_150m_m2_040</strain>
    </source>
</reference>
<dbReference type="SUPFAM" id="SSF53850">
    <property type="entry name" value="Periplasmic binding protein-like II"/>
    <property type="match status" value="1"/>
</dbReference>
<sequence length="321" mass="35775">MTKLLNILIVLLAAVLVYVILYPQIQQNRPIEVRFACDSTVTSLPILVGIDESLFVKNRIKPTLVFYSDPDQALADLFAGKVDVGIFTWSAVFKRIATKNETLKVFMSEDFRQSLPVDAIVAPLKSHVKTASDIRGKRFIYPPQVRDYIPVMLTNLGINSEEVKLAEVPFSSLLQKLEAGNCDAAWVIEPQLCPLDTTQYRIIQYSALPRFVAQPFPGAAMGFAPRFPQTYRQGPKRLKIATDAAMAIVENKSDVAKQVLGKYFPYCTKSCGFCRLPELQRSTEINKPAVAALASRLRLTGVVTSDINTQGIFPDPQIFTR</sequence>
<evidence type="ECO:0000256" key="3">
    <source>
        <dbReference type="ARBA" id="ARBA00022729"/>
    </source>
</evidence>
<dbReference type="InterPro" id="IPR015168">
    <property type="entry name" value="SsuA/THI5"/>
</dbReference>
<keyword evidence="4" id="KW-0812">Transmembrane</keyword>
<keyword evidence="4" id="KW-1133">Transmembrane helix</keyword>
<evidence type="ECO:0000259" key="5">
    <source>
        <dbReference type="Pfam" id="PF09084"/>
    </source>
</evidence>
<dbReference type="Proteomes" id="UP000779900">
    <property type="component" value="Unassembled WGS sequence"/>
</dbReference>
<comment type="similarity">
    <text evidence="2">Belongs to the bacterial solute-binding protein SsuA/TauA family.</text>
</comment>
<gene>
    <name evidence="6" type="ORF">FJY68_04765</name>
</gene>
<dbReference type="EMBL" id="VGIR01000020">
    <property type="protein sequence ID" value="MBM3331151.1"/>
    <property type="molecule type" value="Genomic_DNA"/>
</dbReference>
<organism evidence="6 7">
    <name type="scientific">candidate division WOR-3 bacterium</name>
    <dbReference type="NCBI Taxonomy" id="2052148"/>
    <lineage>
        <taxon>Bacteria</taxon>
        <taxon>Bacteria division WOR-3</taxon>
    </lineage>
</organism>
<name>A0A938BPG1_UNCW3</name>
<dbReference type="AlphaFoldDB" id="A0A938BPG1"/>
<feature type="domain" description="SsuA/THI5-like" evidence="5">
    <location>
        <begin position="44"/>
        <end position="189"/>
    </location>
</feature>
<evidence type="ECO:0000313" key="7">
    <source>
        <dbReference type="Proteomes" id="UP000779900"/>
    </source>
</evidence>
<dbReference type="Pfam" id="PF09084">
    <property type="entry name" value="NMT1"/>
    <property type="match status" value="1"/>
</dbReference>
<dbReference type="PANTHER" id="PTHR30024:SF47">
    <property type="entry name" value="TAURINE-BINDING PERIPLASMIC PROTEIN"/>
    <property type="match status" value="1"/>
</dbReference>
<dbReference type="PANTHER" id="PTHR30024">
    <property type="entry name" value="ALIPHATIC SULFONATES-BINDING PROTEIN-RELATED"/>
    <property type="match status" value="1"/>
</dbReference>
<keyword evidence="4" id="KW-0472">Membrane</keyword>
<protein>
    <recommendedName>
        <fullName evidence="5">SsuA/THI5-like domain-containing protein</fullName>
    </recommendedName>
</protein>
<comment type="subcellular location">
    <subcellularLocation>
        <location evidence="1">Periplasm</location>
    </subcellularLocation>
</comment>
<keyword evidence="3" id="KW-0732">Signal</keyword>
<evidence type="ECO:0000256" key="4">
    <source>
        <dbReference type="SAM" id="Phobius"/>
    </source>
</evidence>
<dbReference type="GO" id="GO:0042597">
    <property type="term" value="C:periplasmic space"/>
    <property type="evidence" value="ECO:0007669"/>
    <property type="project" value="UniProtKB-SubCell"/>
</dbReference>
<evidence type="ECO:0000313" key="6">
    <source>
        <dbReference type="EMBL" id="MBM3331151.1"/>
    </source>
</evidence>
<comment type="caution">
    <text evidence="6">The sequence shown here is derived from an EMBL/GenBank/DDBJ whole genome shotgun (WGS) entry which is preliminary data.</text>
</comment>
<feature type="transmembrane region" description="Helical" evidence="4">
    <location>
        <begin position="7"/>
        <end position="25"/>
    </location>
</feature>
<dbReference type="Gene3D" id="3.40.190.10">
    <property type="entry name" value="Periplasmic binding protein-like II"/>
    <property type="match status" value="2"/>
</dbReference>
<accession>A0A938BPG1</accession>
<proteinExistence type="inferred from homology"/>
<evidence type="ECO:0000256" key="1">
    <source>
        <dbReference type="ARBA" id="ARBA00004418"/>
    </source>
</evidence>
<evidence type="ECO:0000256" key="2">
    <source>
        <dbReference type="ARBA" id="ARBA00010742"/>
    </source>
</evidence>